<feature type="region of interest" description="Disordered" evidence="1">
    <location>
        <begin position="485"/>
        <end position="509"/>
    </location>
</feature>
<feature type="domain" description="AbiEi antitoxin N-terminal" evidence="2">
    <location>
        <begin position="12"/>
        <end position="54"/>
    </location>
</feature>
<comment type="caution">
    <text evidence="3">The sequence shown here is derived from an EMBL/GenBank/DDBJ whole genome shotgun (WGS) entry which is preliminary data.</text>
</comment>
<dbReference type="AlphaFoldDB" id="A0A4Q9KIV8"/>
<evidence type="ECO:0000256" key="1">
    <source>
        <dbReference type="SAM" id="MobiDB-lite"/>
    </source>
</evidence>
<dbReference type="InterPro" id="IPR025159">
    <property type="entry name" value="AbiEi_N"/>
</dbReference>
<protein>
    <recommendedName>
        <fullName evidence="2">AbiEi antitoxin N-terminal domain-containing protein</fullName>
    </recommendedName>
</protein>
<dbReference type="InterPro" id="IPR014942">
    <property type="entry name" value="AbiEii"/>
</dbReference>
<dbReference type="RefSeq" id="WP_131172590.1">
    <property type="nucleotide sequence ID" value="NZ_FXTL01000014.1"/>
</dbReference>
<accession>A0A4Q9KIV8</accession>
<gene>
    <name evidence="3" type="ORF">ET996_10885</name>
</gene>
<sequence length="509" mass="55737">MQASEVLDLMGEVAVSQWGLVTTAQAVARGVSAVDVARLADRGLIRRVRYGVYAMYGGASGNHLEDIQAQWLATAPARTAFQRREDPDPVVVSDESAALVYGIGDFTTTGVHLTASRRLRPSAASSVLTHQRKLHPKEINDVDGLPVTSVRRTLEDLVERWEPQHIRDAVSDAISHGLMQASEIARSKTLLSVVPEMAPPVTHIGLKDRLKHAGQDPTQALSEFFRLQFLGLLGERHDWVLKGGTNLLCRLNNARGTRDLDVFLDGPDTADESARTLIAQTNGATIGRYRFDVGDPESSDLGHVDIARLTVQVRVSDTDVAVCAFTVDVAGAVTLNDQPQRHQVQLPVPIPGYHGSVGITLYPIENQLADKLCAMYQDYGQGSRSTRYHDLYDAALIVDQLPFNPATLQAALTTQYQLRKMRPIPTEMPEPAPGWAETYNRTVPTLAGTKPPFTDYSVALAAVQAAVAPTLTKAVGDDARRKLRTLADRQDEAPQREEPQRGITRNIER</sequence>
<dbReference type="OrthoDB" id="3356078at2"/>
<dbReference type="Pfam" id="PF13338">
    <property type="entry name" value="AbiEi_4"/>
    <property type="match status" value="1"/>
</dbReference>
<keyword evidence="4" id="KW-1185">Reference proteome</keyword>
<reference evidence="3 4" key="1">
    <citation type="submission" date="2019-01" db="EMBL/GenBank/DDBJ databases">
        <title>Lactibacter flavus gen. nov., sp. nov., a novel bacterium of the family Propionibacteriaceae isolated from raw milk and dairy products.</title>
        <authorList>
            <person name="Huptas C."/>
            <person name="Wenning M."/>
            <person name="Breitenwieser F."/>
            <person name="Doll E."/>
            <person name="Von Neubeck M."/>
            <person name="Busse H.-J."/>
            <person name="Scherer S."/>
        </authorList>
    </citation>
    <scope>NUCLEOTIDE SEQUENCE [LARGE SCALE GENOMIC DNA]</scope>
    <source>
        <strain evidence="3 4">DSM 22130</strain>
    </source>
</reference>
<proteinExistence type="predicted"/>
<dbReference type="Pfam" id="PF08843">
    <property type="entry name" value="AbiEii"/>
    <property type="match status" value="1"/>
</dbReference>
<dbReference type="EMBL" id="SDMR01000014">
    <property type="protein sequence ID" value="TBT94347.1"/>
    <property type="molecule type" value="Genomic_DNA"/>
</dbReference>
<dbReference type="Proteomes" id="UP000291933">
    <property type="component" value="Unassembled WGS sequence"/>
</dbReference>
<evidence type="ECO:0000313" key="4">
    <source>
        <dbReference type="Proteomes" id="UP000291933"/>
    </source>
</evidence>
<name>A0A4Q9KIV8_PROTD</name>
<organism evidence="3 4">
    <name type="scientific">Propioniciclava tarda</name>
    <dbReference type="NCBI Taxonomy" id="433330"/>
    <lineage>
        <taxon>Bacteria</taxon>
        <taxon>Bacillati</taxon>
        <taxon>Actinomycetota</taxon>
        <taxon>Actinomycetes</taxon>
        <taxon>Propionibacteriales</taxon>
        <taxon>Propionibacteriaceae</taxon>
        <taxon>Propioniciclava</taxon>
    </lineage>
</organism>
<evidence type="ECO:0000313" key="3">
    <source>
        <dbReference type="EMBL" id="TBT94347.1"/>
    </source>
</evidence>
<evidence type="ECO:0000259" key="2">
    <source>
        <dbReference type="Pfam" id="PF13338"/>
    </source>
</evidence>